<feature type="region of interest" description="Disordered" evidence="2">
    <location>
        <begin position="270"/>
        <end position="289"/>
    </location>
</feature>
<proteinExistence type="predicted"/>
<feature type="region of interest" description="Disordered" evidence="2">
    <location>
        <begin position="689"/>
        <end position="708"/>
    </location>
</feature>
<feature type="region of interest" description="Disordered" evidence="2">
    <location>
        <begin position="1"/>
        <end position="96"/>
    </location>
</feature>
<dbReference type="CDD" id="cd01650">
    <property type="entry name" value="RT_nLTR_like"/>
    <property type="match status" value="1"/>
</dbReference>
<feature type="compositionally biased region" description="Basic and acidic residues" evidence="2">
    <location>
        <begin position="84"/>
        <end position="96"/>
    </location>
</feature>
<feature type="coiled-coil region" evidence="1">
    <location>
        <begin position="116"/>
        <end position="178"/>
    </location>
</feature>
<dbReference type="Proteomes" id="UP000504618">
    <property type="component" value="Unplaced"/>
</dbReference>
<dbReference type="Gene3D" id="3.30.70.270">
    <property type="match status" value="1"/>
</dbReference>
<protein>
    <submittedName>
        <fullName evidence="5">Trichohyalin-like</fullName>
    </submittedName>
</protein>
<feature type="compositionally biased region" description="Polar residues" evidence="2">
    <location>
        <begin position="314"/>
        <end position="325"/>
    </location>
</feature>
<dbReference type="OrthoDB" id="7555247at2759"/>
<dbReference type="InterPro" id="IPR043502">
    <property type="entry name" value="DNA/RNA_pol_sf"/>
</dbReference>
<name>A0A6J1QUV8_9HYME</name>
<dbReference type="Gene3D" id="3.60.10.10">
    <property type="entry name" value="Endonuclease/exonuclease/phosphatase"/>
    <property type="match status" value="1"/>
</dbReference>
<dbReference type="RefSeq" id="XP_024885643.1">
    <property type="nucleotide sequence ID" value="XM_025029875.1"/>
</dbReference>
<dbReference type="PROSITE" id="PS50878">
    <property type="entry name" value="RT_POL"/>
    <property type="match status" value="1"/>
</dbReference>
<evidence type="ECO:0000313" key="5">
    <source>
        <dbReference type="RefSeq" id="XP_024885643.1"/>
    </source>
</evidence>
<dbReference type="GeneID" id="112463455"/>
<feature type="compositionally biased region" description="Basic and acidic residues" evidence="2">
    <location>
        <begin position="39"/>
        <end position="65"/>
    </location>
</feature>
<dbReference type="InterPro" id="IPR043128">
    <property type="entry name" value="Rev_trsase/Diguanyl_cyclase"/>
</dbReference>
<dbReference type="AlphaFoldDB" id="A0A6J1QUV8"/>
<dbReference type="PANTHER" id="PTHR19446">
    <property type="entry name" value="REVERSE TRANSCRIPTASES"/>
    <property type="match status" value="1"/>
</dbReference>
<dbReference type="InterPro" id="IPR005135">
    <property type="entry name" value="Endo/exonuclease/phosphatase"/>
</dbReference>
<feature type="region of interest" description="Disordered" evidence="2">
    <location>
        <begin position="302"/>
        <end position="335"/>
    </location>
</feature>
<organism evidence="4 5">
    <name type="scientific">Temnothorax curvispinosus</name>
    <dbReference type="NCBI Taxonomy" id="300111"/>
    <lineage>
        <taxon>Eukaryota</taxon>
        <taxon>Metazoa</taxon>
        <taxon>Ecdysozoa</taxon>
        <taxon>Arthropoda</taxon>
        <taxon>Hexapoda</taxon>
        <taxon>Insecta</taxon>
        <taxon>Pterygota</taxon>
        <taxon>Neoptera</taxon>
        <taxon>Endopterygota</taxon>
        <taxon>Hymenoptera</taxon>
        <taxon>Apocrita</taxon>
        <taxon>Aculeata</taxon>
        <taxon>Formicoidea</taxon>
        <taxon>Formicidae</taxon>
        <taxon>Myrmicinae</taxon>
        <taxon>Temnothorax</taxon>
    </lineage>
</organism>
<evidence type="ECO:0000259" key="3">
    <source>
        <dbReference type="PROSITE" id="PS50878"/>
    </source>
</evidence>
<dbReference type="GO" id="GO:0071897">
    <property type="term" value="P:DNA biosynthetic process"/>
    <property type="evidence" value="ECO:0007669"/>
    <property type="project" value="UniProtKB-ARBA"/>
</dbReference>
<dbReference type="InterPro" id="IPR036691">
    <property type="entry name" value="Endo/exonu/phosph_ase_sf"/>
</dbReference>
<keyword evidence="1" id="KW-0175">Coiled coil</keyword>
<dbReference type="SUPFAM" id="SSF56672">
    <property type="entry name" value="DNA/RNA polymerases"/>
    <property type="match status" value="1"/>
</dbReference>
<evidence type="ECO:0000313" key="4">
    <source>
        <dbReference type="Proteomes" id="UP000504618"/>
    </source>
</evidence>
<evidence type="ECO:0000256" key="2">
    <source>
        <dbReference type="SAM" id="MobiDB-lite"/>
    </source>
</evidence>
<dbReference type="InterPro" id="IPR000477">
    <property type="entry name" value="RT_dom"/>
</dbReference>
<sequence>MSNTREGTERQKESKKKGRPINAIHLGRQRTNSESIIESFKRKREEEEDRIKTEKELLEKFEKSRTVGRSPPNKRTGITSGAERTQEEMNIENEKGVDMDKLDKLTEIMLTIKKDTEEIKKENKAIRSEIQDLREEWKKKQEKWEKEKRTMENRLKELEIKEEQIEKKMTRMIQLEEREEARERRERKNNIIVKGEDLPREGSPKEEIEQIMRRELQVEVEVEDAYWIRKEQRGRMLIAKLKNWQQKKDVLAKKSKLKEKTRQRIIKREQGRRRQIAGAGQTRGTLKTHQMPPIERLQNFQTRERRDGKPLWQASGTSGLFNKDSTAAKRERTKGRARGGIITGIRRGVKEEETTNEREDIQERRVILNNTEWRILTVYSRYIKETVKDLRQIIHSPENRRVLIGGDFNARIGDEGAINWENSNREIRRKSRDKIKNAEGKTMLELIEEEGWSILNGNMEGDKAGEWTYIGTCGNSVIDYGIVNAEAREDIVDFAVEERIESDHLPIRIDIYSTENGANPDVEQEETSVERRIWTEEGKRNFAEKTEEISFTAQGIDETVEELIGELNKAVSKKTIKMRKWRIETNIWWDKECTEFKRVARRALRQWRKGEDSKENYEKKKKEYKDKCKKKKTRWQEREDQEIQQITNENQAWKYINRGRKKRTEITKKIESDKWKAYFMQLLEGTESPGYSNGGVNETTEPEENEDEITGAEIRRQIAKLKNKKAPGENGLENEVWINESRKVIHRLKKIINRVWKEEGLPERWKEGVIAPIFKKGDKENLKNYRGITLLNSAYKIYAMVLEERLKAKTEDKNIIPETQAGFRRGRSTINNSFILNYITNRELANKGGKVYTFFADLSAAFDKVDREELNKIMERTGISQKIRKRIGEIYQETRNVVRVNGHTTSRFWTTKGVRQGCPLSPTLFTLYMADLEERMRKGQAGGIVIGREKIWTLAYADDIVLLARSPEELKEMISRFRKYLKKKKLTLNAEKSKVMIFKKGRGRKKKEE</sequence>
<feature type="domain" description="Reverse transcriptase" evidence="3">
    <location>
        <begin position="754"/>
        <end position="1009"/>
    </location>
</feature>
<accession>A0A6J1QUV8</accession>
<reference evidence="5" key="1">
    <citation type="submission" date="2025-08" db="UniProtKB">
        <authorList>
            <consortium name="RefSeq"/>
        </authorList>
    </citation>
    <scope>IDENTIFICATION</scope>
    <source>
        <tissue evidence="5">Whole body</tissue>
    </source>
</reference>
<dbReference type="Pfam" id="PF00078">
    <property type="entry name" value="RVT_1"/>
    <property type="match status" value="1"/>
</dbReference>
<keyword evidence="4" id="KW-1185">Reference proteome</keyword>
<dbReference type="Pfam" id="PF14529">
    <property type="entry name" value="Exo_endo_phos_2"/>
    <property type="match status" value="1"/>
</dbReference>
<dbReference type="SUPFAM" id="SSF56219">
    <property type="entry name" value="DNase I-like"/>
    <property type="match status" value="1"/>
</dbReference>
<dbReference type="GO" id="GO:0003824">
    <property type="term" value="F:catalytic activity"/>
    <property type="evidence" value="ECO:0007669"/>
    <property type="project" value="InterPro"/>
</dbReference>
<gene>
    <name evidence="5" type="primary">LOC112463455</name>
</gene>
<evidence type="ECO:0000256" key="1">
    <source>
        <dbReference type="SAM" id="Coils"/>
    </source>
</evidence>
<feature type="compositionally biased region" description="Basic and acidic residues" evidence="2">
    <location>
        <begin position="1"/>
        <end position="12"/>
    </location>
</feature>